<comment type="caution">
    <text evidence="1">The sequence shown here is derived from an EMBL/GenBank/DDBJ whole genome shotgun (WGS) entry which is preliminary data.</text>
</comment>
<evidence type="ECO:0000313" key="1">
    <source>
        <dbReference type="EMBL" id="NDV62323.1"/>
    </source>
</evidence>
<gene>
    <name evidence="1" type="ORF">G0Q06_07675</name>
</gene>
<protein>
    <submittedName>
        <fullName evidence="1">Glycosyltransferase family 4 protein</fullName>
    </submittedName>
</protein>
<keyword evidence="2" id="KW-1185">Reference proteome</keyword>
<reference evidence="1 2" key="1">
    <citation type="submission" date="2020-02" db="EMBL/GenBank/DDBJ databases">
        <title>Albibacoteraceae fam. nov., the first described family within the subdivision 4 Verrucomicrobia.</title>
        <authorList>
            <person name="Xi F."/>
        </authorList>
    </citation>
    <scope>NUCLEOTIDE SEQUENCE [LARGE SCALE GENOMIC DNA]</scope>
    <source>
        <strain evidence="1 2">CK1056</strain>
    </source>
</reference>
<dbReference type="Gene3D" id="3.40.50.2000">
    <property type="entry name" value="Glycogen Phosphorylase B"/>
    <property type="match status" value="2"/>
</dbReference>
<dbReference type="Pfam" id="PF13692">
    <property type="entry name" value="Glyco_trans_1_4"/>
    <property type="match status" value="1"/>
</dbReference>
<proteinExistence type="predicted"/>
<dbReference type="AlphaFoldDB" id="A0A6B2M0S7"/>
<accession>A0A6B2M0S7</accession>
<keyword evidence="1" id="KW-0808">Transferase</keyword>
<sequence>MRIAIISTMRGYSWAGTEEVWYHFAKLAMEEGHEIMLGADEKVVASDQVKELVKLGLKTASRRLFKPMRLFLLKQRIRPDMAPVEAFSPDVILVNAGSPLDHVFSPYIWDFCRELNAPKVFFCHFNSDRLRIPDRAALKETFLEMSGMVFVSKDNKRVLERQLATLFPSAQVIVNGPRLKMDKPLAWPDSPIRFAQVARLETEWKGHDILLETLAGDIWRERNWELTIFGTGPDEQYIRELVTMYELSKKVKFGGYVRDMREVYGSHHLLLLPSRGEGTPLAALEAMMCGRPVVATDVGGNSEIIDEGISGFIADAPTASSFGKALDRAWGLQNDWQLLGARAHERALQLEAADPPRKLLDYLVTIR</sequence>
<organism evidence="1 2">
    <name type="scientific">Oceanipulchritudo coccoides</name>
    <dbReference type="NCBI Taxonomy" id="2706888"/>
    <lineage>
        <taxon>Bacteria</taxon>
        <taxon>Pseudomonadati</taxon>
        <taxon>Verrucomicrobiota</taxon>
        <taxon>Opitutia</taxon>
        <taxon>Puniceicoccales</taxon>
        <taxon>Oceanipulchritudinaceae</taxon>
        <taxon>Oceanipulchritudo</taxon>
    </lineage>
</organism>
<name>A0A6B2M0S7_9BACT</name>
<dbReference type="Proteomes" id="UP000478417">
    <property type="component" value="Unassembled WGS sequence"/>
</dbReference>
<dbReference type="RefSeq" id="WP_163964108.1">
    <property type="nucleotide sequence ID" value="NZ_JAAGNX010000002.1"/>
</dbReference>
<dbReference type="EMBL" id="JAAGNX010000002">
    <property type="protein sequence ID" value="NDV62323.1"/>
    <property type="molecule type" value="Genomic_DNA"/>
</dbReference>
<evidence type="ECO:0000313" key="2">
    <source>
        <dbReference type="Proteomes" id="UP000478417"/>
    </source>
</evidence>
<dbReference type="SUPFAM" id="SSF53756">
    <property type="entry name" value="UDP-Glycosyltransferase/glycogen phosphorylase"/>
    <property type="match status" value="1"/>
</dbReference>
<dbReference type="CDD" id="cd03801">
    <property type="entry name" value="GT4_PimA-like"/>
    <property type="match status" value="1"/>
</dbReference>
<dbReference type="PANTHER" id="PTHR12526">
    <property type="entry name" value="GLYCOSYLTRANSFERASE"/>
    <property type="match status" value="1"/>
</dbReference>
<dbReference type="GO" id="GO:0016740">
    <property type="term" value="F:transferase activity"/>
    <property type="evidence" value="ECO:0007669"/>
    <property type="project" value="UniProtKB-KW"/>
</dbReference>